<sequence>MTQSKIAIGGVLLAALVLGGCSGGPVVGTPTPATSSGTSTSGSTGDGPGASLAAVKPCELLTNPEAASLGLNAGRPEDFGKKRQCQFRDVSVPQPVTGNVTIDPVFGFDQLRTPPDTDETGIRKLTVDGRRVNYYPANGGTLCTVNIEVNKTEVVFVQTTLRQANTPGPVCSITEKMVGFVLPRMPKK</sequence>
<comment type="caution">
    <text evidence="2">The sequence shown here is derived from an EMBL/GenBank/DDBJ whole genome shotgun (WGS) entry which is preliminary data.</text>
</comment>
<dbReference type="RefSeq" id="WP_185000794.1">
    <property type="nucleotide sequence ID" value="NZ_BAAAUI010000024.1"/>
</dbReference>
<evidence type="ECO:0000256" key="1">
    <source>
        <dbReference type="SAM" id="MobiDB-lite"/>
    </source>
</evidence>
<dbReference type="EMBL" id="JACHMH010000001">
    <property type="protein sequence ID" value="MBB4674705.1"/>
    <property type="molecule type" value="Genomic_DNA"/>
</dbReference>
<evidence type="ECO:0000313" key="3">
    <source>
        <dbReference type="Proteomes" id="UP000533598"/>
    </source>
</evidence>
<gene>
    <name evidence="2" type="ORF">HNR67_000823</name>
</gene>
<dbReference type="InterPro" id="IPR024520">
    <property type="entry name" value="DUF3558"/>
</dbReference>
<accession>A0A7W7FR97</accession>
<protein>
    <recommendedName>
        <fullName evidence="4">DUF3558 domain-containing protein</fullName>
    </recommendedName>
</protein>
<feature type="region of interest" description="Disordered" evidence="1">
    <location>
        <begin position="29"/>
        <end position="49"/>
    </location>
</feature>
<keyword evidence="3" id="KW-1185">Reference proteome</keyword>
<dbReference type="Pfam" id="PF12079">
    <property type="entry name" value="DUF3558"/>
    <property type="match status" value="1"/>
</dbReference>
<name>A0A7W7FR97_9PSEU</name>
<reference evidence="2 3" key="1">
    <citation type="submission" date="2020-08" db="EMBL/GenBank/DDBJ databases">
        <title>Sequencing the genomes of 1000 actinobacteria strains.</title>
        <authorList>
            <person name="Klenk H.-P."/>
        </authorList>
    </citation>
    <scope>NUCLEOTIDE SEQUENCE [LARGE SCALE GENOMIC DNA]</scope>
    <source>
        <strain evidence="2 3">DSM 44230</strain>
    </source>
</reference>
<evidence type="ECO:0008006" key="4">
    <source>
        <dbReference type="Google" id="ProtNLM"/>
    </source>
</evidence>
<dbReference type="AlphaFoldDB" id="A0A7W7FR97"/>
<proteinExistence type="predicted"/>
<dbReference type="PROSITE" id="PS51257">
    <property type="entry name" value="PROKAR_LIPOPROTEIN"/>
    <property type="match status" value="1"/>
</dbReference>
<feature type="compositionally biased region" description="Low complexity" evidence="1">
    <location>
        <begin position="29"/>
        <end position="43"/>
    </location>
</feature>
<dbReference type="Proteomes" id="UP000533598">
    <property type="component" value="Unassembled WGS sequence"/>
</dbReference>
<organism evidence="2 3">
    <name type="scientific">Crossiella cryophila</name>
    <dbReference type="NCBI Taxonomy" id="43355"/>
    <lineage>
        <taxon>Bacteria</taxon>
        <taxon>Bacillati</taxon>
        <taxon>Actinomycetota</taxon>
        <taxon>Actinomycetes</taxon>
        <taxon>Pseudonocardiales</taxon>
        <taxon>Pseudonocardiaceae</taxon>
        <taxon>Crossiella</taxon>
    </lineage>
</organism>
<evidence type="ECO:0000313" key="2">
    <source>
        <dbReference type="EMBL" id="MBB4674705.1"/>
    </source>
</evidence>